<organism evidence="3 4">
    <name type="scientific">Leifsonia aquatica</name>
    <name type="common">Corynebacterium aquaticum</name>
    <dbReference type="NCBI Taxonomy" id="144185"/>
    <lineage>
        <taxon>Bacteria</taxon>
        <taxon>Bacillati</taxon>
        <taxon>Actinomycetota</taxon>
        <taxon>Actinomycetes</taxon>
        <taxon>Micrococcales</taxon>
        <taxon>Microbacteriaceae</taxon>
        <taxon>Leifsonia</taxon>
    </lineage>
</organism>
<gene>
    <name evidence="3" type="ORF">FHX33_003199</name>
</gene>
<dbReference type="RefSeq" id="WP_021760881.1">
    <property type="nucleotide sequence ID" value="NZ_JACHVP010000003.1"/>
</dbReference>
<dbReference type="Gene3D" id="3.30.420.40">
    <property type="match status" value="2"/>
</dbReference>
<dbReference type="InterPro" id="IPR000600">
    <property type="entry name" value="ROK"/>
</dbReference>
<dbReference type="Proteomes" id="UP000538196">
    <property type="component" value="Unassembled WGS sequence"/>
</dbReference>
<dbReference type="InterPro" id="IPR036390">
    <property type="entry name" value="WH_DNA-bd_sf"/>
</dbReference>
<evidence type="ECO:0000313" key="3">
    <source>
        <dbReference type="EMBL" id="MBB2968429.1"/>
    </source>
</evidence>
<name>A0A7W4UY48_LEIAQ</name>
<keyword evidence="3" id="KW-0808">Transferase</keyword>
<evidence type="ECO:0000313" key="4">
    <source>
        <dbReference type="Proteomes" id="UP000538196"/>
    </source>
</evidence>
<dbReference type="SUPFAM" id="SSF53067">
    <property type="entry name" value="Actin-like ATPase domain"/>
    <property type="match status" value="1"/>
</dbReference>
<evidence type="ECO:0000256" key="1">
    <source>
        <dbReference type="ARBA" id="ARBA00006479"/>
    </source>
</evidence>
<feature type="region of interest" description="Disordered" evidence="2">
    <location>
        <begin position="69"/>
        <end position="90"/>
    </location>
</feature>
<comment type="caution">
    <text evidence="3">The sequence shown here is derived from an EMBL/GenBank/DDBJ whole genome shotgun (WGS) entry which is preliminary data.</text>
</comment>
<dbReference type="Pfam" id="PF00480">
    <property type="entry name" value="ROK"/>
    <property type="match status" value="1"/>
</dbReference>
<dbReference type="AlphaFoldDB" id="A0A7W4UY48"/>
<dbReference type="Gene3D" id="1.10.10.10">
    <property type="entry name" value="Winged helix-like DNA-binding domain superfamily/Winged helix DNA-binding domain"/>
    <property type="match status" value="1"/>
</dbReference>
<keyword evidence="4" id="KW-1185">Reference proteome</keyword>
<keyword evidence="3" id="KW-0418">Kinase</keyword>
<dbReference type="InterPro" id="IPR036388">
    <property type="entry name" value="WH-like_DNA-bd_sf"/>
</dbReference>
<dbReference type="PANTHER" id="PTHR18964">
    <property type="entry name" value="ROK (REPRESSOR, ORF, KINASE) FAMILY"/>
    <property type="match status" value="1"/>
</dbReference>
<accession>A0A7W4UY48</accession>
<dbReference type="InterPro" id="IPR043129">
    <property type="entry name" value="ATPase_NBD"/>
</dbReference>
<evidence type="ECO:0000256" key="2">
    <source>
        <dbReference type="SAM" id="MobiDB-lite"/>
    </source>
</evidence>
<dbReference type="SUPFAM" id="SSF46785">
    <property type="entry name" value="Winged helix' DNA-binding domain"/>
    <property type="match status" value="1"/>
</dbReference>
<protein>
    <submittedName>
        <fullName evidence="3">Putative NBD/HSP70 family sugar kinase</fullName>
    </submittedName>
</protein>
<proteinExistence type="inferred from homology"/>
<dbReference type="GO" id="GO:0016301">
    <property type="term" value="F:kinase activity"/>
    <property type="evidence" value="ECO:0007669"/>
    <property type="project" value="UniProtKB-KW"/>
</dbReference>
<reference evidence="3 4" key="1">
    <citation type="submission" date="2020-08" db="EMBL/GenBank/DDBJ databases">
        <title>Sequencing the genomes of 1000 actinobacteria strains.</title>
        <authorList>
            <person name="Klenk H.-P."/>
        </authorList>
    </citation>
    <scope>NUCLEOTIDE SEQUENCE [LARGE SCALE GENOMIC DNA]</scope>
    <source>
        <strain evidence="3 4">DSM 20146</strain>
    </source>
</reference>
<sequence length="407" mass="40779">MSTASELSTVRHASGGATDALRRSNLATVLGLVHREGALSRSDLTRLTGLNRSTVGALVGELSGLGLVEVDETPPTGAGSGAPAPRGRPSPLVRVSDRVAAVAVNPEVDAVIVGLVGLGGRVLKRIRVETASARSVAETVALASAGIAGMLAGETGVRIAGIGVAVPGQVRLSDGMVREATHFGWVDEPLARMLAETTGLRVWAANAAVLGLRAESAFGAGRGIDDLVYLIGGASGIGGGAISGGRLLTGAAGYAGEFGHTFVRSDGRTCSCGARGCLEAEVTQAELLGAVGLDSAHAAALADELVATDEPSARAVVAAQYAALRIATRNAVNVFNPSVVVLGGFLAALHRAALAHGSADLLDGVIHSSRDGVVVAEAQLGTDQMLIGAAELVFSDLIADPAHVLAA</sequence>
<dbReference type="EMBL" id="JACHVP010000003">
    <property type="protein sequence ID" value="MBB2968429.1"/>
    <property type="molecule type" value="Genomic_DNA"/>
</dbReference>
<comment type="similarity">
    <text evidence="1">Belongs to the ROK (NagC/XylR) family.</text>
</comment>
<dbReference type="PANTHER" id="PTHR18964:SF149">
    <property type="entry name" value="BIFUNCTIONAL UDP-N-ACETYLGLUCOSAMINE 2-EPIMERASE_N-ACETYLMANNOSAMINE KINASE"/>
    <property type="match status" value="1"/>
</dbReference>